<dbReference type="SMART" id="SM00382">
    <property type="entry name" value="AAA"/>
    <property type="match status" value="1"/>
</dbReference>
<feature type="domain" description="ABC transporter" evidence="5">
    <location>
        <begin position="6"/>
        <end position="237"/>
    </location>
</feature>
<dbReference type="OrthoDB" id="9801477at2"/>
<dbReference type="GO" id="GO:0016887">
    <property type="term" value="F:ATP hydrolysis activity"/>
    <property type="evidence" value="ECO:0007669"/>
    <property type="project" value="InterPro"/>
</dbReference>
<dbReference type="GO" id="GO:0022857">
    <property type="term" value="F:transmembrane transporter activity"/>
    <property type="evidence" value="ECO:0007669"/>
    <property type="project" value="TreeGrafter"/>
</dbReference>
<keyword evidence="3" id="KW-0547">Nucleotide-binding</keyword>
<gene>
    <name evidence="6" type="ORF">CKF54_06460</name>
</gene>
<evidence type="ECO:0000256" key="4">
    <source>
        <dbReference type="ARBA" id="ARBA00022840"/>
    </source>
</evidence>
<dbReference type="PANTHER" id="PTHR24220:SF689">
    <property type="entry name" value="LIPOPROTEIN-RELEASING SYSTEM ATP-BINDING PROTEIN LOLD"/>
    <property type="match status" value="1"/>
</dbReference>
<dbReference type="InterPro" id="IPR017871">
    <property type="entry name" value="ABC_transporter-like_CS"/>
</dbReference>
<evidence type="ECO:0000256" key="1">
    <source>
        <dbReference type="ARBA" id="ARBA00005417"/>
    </source>
</evidence>
<accession>A0A3A1Y1W9</accession>
<sequence length="237" mass="26595">MTILEVKHLSLAYINNQAKVTHGALASQEQATIIFSDLNFSIKEGEQISLVGKSGNGKSSLLYLLAGFEKVPEDTIYWRGKDLAKMSAKEINALRNQEIGFIFQFHNLLPDFNALENVLLPAQIGKADLKQARKRAQELLEYMGLGERMHHFPDQLSGGERQRVAIARSLINNPKIILADEPTGNLDQETSNEVMALIHRINQDFATSILLVTHDLNIAQSLPIRWHLDKGRLLNYA</sequence>
<reference evidence="6 7" key="1">
    <citation type="submission" date="2017-08" db="EMBL/GenBank/DDBJ databases">
        <title>Reclassification of Bisgaard taxon 37 and 44.</title>
        <authorList>
            <person name="Christensen H."/>
        </authorList>
    </citation>
    <scope>NUCLEOTIDE SEQUENCE [LARGE SCALE GENOMIC DNA]</scope>
    <source>
        <strain evidence="6 7">B96_3</strain>
    </source>
</reference>
<dbReference type="InterPro" id="IPR017911">
    <property type="entry name" value="MacB-like_ATP-bd"/>
</dbReference>
<dbReference type="GO" id="GO:0005524">
    <property type="term" value="F:ATP binding"/>
    <property type="evidence" value="ECO:0007669"/>
    <property type="project" value="UniProtKB-KW"/>
</dbReference>
<evidence type="ECO:0000313" key="6">
    <source>
        <dbReference type="EMBL" id="RIY31555.1"/>
    </source>
</evidence>
<dbReference type="Gene3D" id="3.40.50.300">
    <property type="entry name" value="P-loop containing nucleotide triphosphate hydrolases"/>
    <property type="match status" value="1"/>
</dbReference>
<dbReference type="PANTHER" id="PTHR24220">
    <property type="entry name" value="IMPORT ATP-BINDING PROTEIN"/>
    <property type="match status" value="1"/>
</dbReference>
<dbReference type="AlphaFoldDB" id="A0A3A1Y1W9"/>
<evidence type="ECO:0000256" key="2">
    <source>
        <dbReference type="ARBA" id="ARBA00022448"/>
    </source>
</evidence>
<dbReference type="Proteomes" id="UP000265691">
    <property type="component" value="Unassembled WGS sequence"/>
</dbReference>
<keyword evidence="4" id="KW-0067">ATP-binding</keyword>
<comment type="similarity">
    <text evidence="1">Belongs to the ABC transporter superfamily.</text>
</comment>
<dbReference type="InterPro" id="IPR015854">
    <property type="entry name" value="ABC_transpr_LolD-like"/>
</dbReference>
<evidence type="ECO:0000313" key="7">
    <source>
        <dbReference type="Proteomes" id="UP000265691"/>
    </source>
</evidence>
<organism evidence="6 7">
    <name type="scientific">Psittacicella hinzii</name>
    <dbReference type="NCBI Taxonomy" id="2028575"/>
    <lineage>
        <taxon>Bacteria</taxon>
        <taxon>Pseudomonadati</taxon>
        <taxon>Pseudomonadota</taxon>
        <taxon>Gammaproteobacteria</taxon>
        <taxon>Pasteurellales</taxon>
        <taxon>Psittacicellaceae</taxon>
        <taxon>Psittacicella</taxon>
    </lineage>
</organism>
<dbReference type="SUPFAM" id="SSF52540">
    <property type="entry name" value="P-loop containing nucleoside triphosphate hydrolases"/>
    <property type="match status" value="1"/>
</dbReference>
<dbReference type="Pfam" id="PF00005">
    <property type="entry name" value="ABC_tran"/>
    <property type="match status" value="1"/>
</dbReference>
<dbReference type="InterPro" id="IPR027417">
    <property type="entry name" value="P-loop_NTPase"/>
</dbReference>
<dbReference type="RefSeq" id="WP_119525544.1">
    <property type="nucleotide sequence ID" value="NZ_NRHC01000088.1"/>
</dbReference>
<dbReference type="InterPro" id="IPR003439">
    <property type="entry name" value="ABC_transporter-like_ATP-bd"/>
</dbReference>
<dbReference type="InterPro" id="IPR003593">
    <property type="entry name" value="AAA+_ATPase"/>
</dbReference>
<dbReference type="EMBL" id="NRHC01000088">
    <property type="protein sequence ID" value="RIY31555.1"/>
    <property type="molecule type" value="Genomic_DNA"/>
</dbReference>
<name>A0A3A1Y1W9_9GAMM</name>
<keyword evidence="2" id="KW-0813">Transport</keyword>
<evidence type="ECO:0000259" key="5">
    <source>
        <dbReference type="PROSITE" id="PS50893"/>
    </source>
</evidence>
<evidence type="ECO:0000256" key="3">
    <source>
        <dbReference type="ARBA" id="ARBA00022741"/>
    </source>
</evidence>
<dbReference type="CDD" id="cd03255">
    <property type="entry name" value="ABC_MJ0796_LolCDE_FtsE"/>
    <property type="match status" value="1"/>
</dbReference>
<dbReference type="PROSITE" id="PS50893">
    <property type="entry name" value="ABC_TRANSPORTER_2"/>
    <property type="match status" value="1"/>
</dbReference>
<keyword evidence="7" id="KW-1185">Reference proteome</keyword>
<proteinExistence type="inferred from homology"/>
<protein>
    <recommendedName>
        <fullName evidence="5">ABC transporter domain-containing protein</fullName>
    </recommendedName>
</protein>
<dbReference type="PROSITE" id="PS00211">
    <property type="entry name" value="ABC_TRANSPORTER_1"/>
    <property type="match status" value="1"/>
</dbReference>
<comment type="caution">
    <text evidence="6">The sequence shown here is derived from an EMBL/GenBank/DDBJ whole genome shotgun (WGS) entry which is preliminary data.</text>
</comment>
<dbReference type="GO" id="GO:0005886">
    <property type="term" value="C:plasma membrane"/>
    <property type="evidence" value="ECO:0007669"/>
    <property type="project" value="TreeGrafter"/>
</dbReference>